<dbReference type="InterPro" id="IPR036869">
    <property type="entry name" value="J_dom_sf"/>
</dbReference>
<feature type="compositionally biased region" description="Basic and acidic residues" evidence="5">
    <location>
        <begin position="165"/>
        <end position="200"/>
    </location>
</feature>
<dbReference type="SUPFAM" id="SSF158682">
    <property type="entry name" value="TerB-like"/>
    <property type="match status" value="1"/>
</dbReference>
<keyword evidence="8" id="KW-1185">Reference proteome</keyword>
<organism evidence="7 8">
    <name type="scientific">Halomonas cibimaris</name>
    <dbReference type="NCBI Taxonomy" id="657012"/>
    <lineage>
        <taxon>Bacteria</taxon>
        <taxon>Pseudomonadati</taxon>
        <taxon>Pseudomonadota</taxon>
        <taxon>Gammaproteobacteria</taxon>
        <taxon>Oceanospirillales</taxon>
        <taxon>Halomonadaceae</taxon>
        <taxon>Halomonas</taxon>
    </lineage>
</organism>
<comment type="subcellular location">
    <subcellularLocation>
        <location evidence="1">Endoplasmic reticulum</location>
    </subcellularLocation>
</comment>
<dbReference type="SMART" id="SM00271">
    <property type="entry name" value="DnaJ"/>
    <property type="match status" value="1"/>
</dbReference>
<dbReference type="EMBL" id="BAAAZT010000030">
    <property type="protein sequence ID" value="GAA3900487.1"/>
    <property type="molecule type" value="Genomic_DNA"/>
</dbReference>
<sequence>MPIARFSTFELVLLQSHQQADTATLLLLAWVLDHCTTLTPHQRYWRLARKAEGLAHGHDLAPLLRIAGQRDTHAVQLAAEVLHRQCSAEQGHGIIQKAIALAVENGRLSPANHYILRFLADLLGIPPAMLETLFQALTGSALPPPDDPSREAYWRARNTAYYRRQAERDAEQARAQQQREQEQEQEQARQHQQKERERRERHGRASAAAPDRTLQALAILGLDPGASRRDIRRAYRRMAQLHHPDRFFAESEQATARASQRFQRIKKAYDYLMQRTPA</sequence>
<dbReference type="Proteomes" id="UP001500133">
    <property type="component" value="Unassembled WGS sequence"/>
</dbReference>
<dbReference type="PANTHER" id="PTHR44140">
    <property type="entry name" value="LD25575P"/>
    <property type="match status" value="1"/>
</dbReference>
<evidence type="ECO:0000256" key="5">
    <source>
        <dbReference type="SAM" id="MobiDB-lite"/>
    </source>
</evidence>
<dbReference type="Gene3D" id="1.10.287.110">
    <property type="entry name" value="DnaJ domain"/>
    <property type="match status" value="1"/>
</dbReference>
<dbReference type="InterPro" id="IPR051727">
    <property type="entry name" value="DnaJ_C3_Co-chaperones"/>
</dbReference>
<keyword evidence="3" id="KW-0256">Endoplasmic reticulum</keyword>
<evidence type="ECO:0000256" key="3">
    <source>
        <dbReference type="ARBA" id="ARBA00022824"/>
    </source>
</evidence>
<evidence type="ECO:0000256" key="1">
    <source>
        <dbReference type="ARBA" id="ARBA00004240"/>
    </source>
</evidence>
<keyword evidence="4" id="KW-0143">Chaperone</keyword>
<dbReference type="PANTHER" id="PTHR44140:SF2">
    <property type="entry name" value="LD25575P"/>
    <property type="match status" value="1"/>
</dbReference>
<dbReference type="Pfam" id="PF00226">
    <property type="entry name" value="DnaJ"/>
    <property type="match status" value="1"/>
</dbReference>
<name>A0ABP7LEQ4_9GAMM</name>
<dbReference type="InterPro" id="IPR029024">
    <property type="entry name" value="TerB-like"/>
</dbReference>
<comment type="caution">
    <text evidence="7">The sequence shown here is derived from an EMBL/GenBank/DDBJ whole genome shotgun (WGS) entry which is preliminary data.</text>
</comment>
<protein>
    <recommendedName>
        <fullName evidence="6">J domain-containing protein</fullName>
    </recommendedName>
</protein>
<evidence type="ECO:0000256" key="2">
    <source>
        <dbReference type="ARBA" id="ARBA00022729"/>
    </source>
</evidence>
<dbReference type="PROSITE" id="PS50076">
    <property type="entry name" value="DNAJ_2"/>
    <property type="match status" value="1"/>
</dbReference>
<feature type="region of interest" description="Disordered" evidence="5">
    <location>
        <begin position="165"/>
        <end position="210"/>
    </location>
</feature>
<evidence type="ECO:0000256" key="4">
    <source>
        <dbReference type="ARBA" id="ARBA00023186"/>
    </source>
</evidence>
<dbReference type="RefSeq" id="WP_344702667.1">
    <property type="nucleotide sequence ID" value="NZ_BAAAZT010000030.1"/>
</dbReference>
<dbReference type="InterPro" id="IPR001623">
    <property type="entry name" value="DnaJ_domain"/>
</dbReference>
<dbReference type="CDD" id="cd06257">
    <property type="entry name" value="DnaJ"/>
    <property type="match status" value="1"/>
</dbReference>
<evidence type="ECO:0000259" key="6">
    <source>
        <dbReference type="PROSITE" id="PS50076"/>
    </source>
</evidence>
<keyword evidence="2" id="KW-0732">Signal</keyword>
<accession>A0ABP7LEQ4</accession>
<evidence type="ECO:0000313" key="7">
    <source>
        <dbReference type="EMBL" id="GAA3900487.1"/>
    </source>
</evidence>
<evidence type="ECO:0000313" key="8">
    <source>
        <dbReference type="Proteomes" id="UP001500133"/>
    </source>
</evidence>
<feature type="domain" description="J" evidence="6">
    <location>
        <begin position="215"/>
        <end position="277"/>
    </location>
</feature>
<dbReference type="PRINTS" id="PR00625">
    <property type="entry name" value="JDOMAIN"/>
</dbReference>
<proteinExistence type="predicted"/>
<gene>
    <name evidence="7" type="ORF">GCM10022228_08740</name>
</gene>
<reference evidence="8" key="1">
    <citation type="journal article" date="2019" name="Int. J. Syst. Evol. Microbiol.">
        <title>The Global Catalogue of Microorganisms (GCM) 10K type strain sequencing project: providing services to taxonomists for standard genome sequencing and annotation.</title>
        <authorList>
            <consortium name="The Broad Institute Genomics Platform"/>
            <consortium name="The Broad Institute Genome Sequencing Center for Infectious Disease"/>
            <person name="Wu L."/>
            <person name="Ma J."/>
        </authorList>
    </citation>
    <scope>NUCLEOTIDE SEQUENCE [LARGE SCALE GENOMIC DNA]</scope>
    <source>
        <strain evidence="8">JCM 16914</strain>
    </source>
</reference>
<dbReference type="SUPFAM" id="SSF46565">
    <property type="entry name" value="Chaperone J-domain"/>
    <property type="match status" value="1"/>
</dbReference>